<organism evidence="3 4">
    <name type="scientific">Albimonas pacifica</name>
    <dbReference type="NCBI Taxonomy" id="1114924"/>
    <lineage>
        <taxon>Bacteria</taxon>
        <taxon>Pseudomonadati</taxon>
        <taxon>Pseudomonadota</taxon>
        <taxon>Alphaproteobacteria</taxon>
        <taxon>Rhodobacterales</taxon>
        <taxon>Paracoccaceae</taxon>
        <taxon>Albimonas</taxon>
    </lineage>
</organism>
<evidence type="ECO:0000256" key="1">
    <source>
        <dbReference type="SAM" id="MobiDB-lite"/>
    </source>
</evidence>
<feature type="compositionally biased region" description="Low complexity" evidence="1">
    <location>
        <begin position="162"/>
        <end position="187"/>
    </location>
</feature>
<sequence length="452" mass="46985">MTLRLRFQTSGAQPGARAAVEMTGGVLTVGRGEENDLTLPDPERTLSKRHCVIEARGGDYVVVDLSTNGTFLNYAPERLGDAPTPLDDGDVIGVGGYELVVEIEAEAPEAADPLAAAPPPAPLGESPLDALGGDGDDFLDDILGGPPARPAPPPAWGPPRAPAWDDPLAEPGPSASGWGGASAADHSPAAQDHFQAPRAAGAVIPEDWDDLFETPPAGPASAPEAAPAPLPAPAPASAPGAPRPPQPASPAPGDGGREAAARAFLAAAGMGRAEIPDAELAETMARMGRVFAAMVGGLRDILLTRASIKGEMRMDRTMISMGGNNPLKFSVSAEQAVEAMIRPSAPGYLEAEAAAREALDDVKAHEVAMMSGMQAALKDLLARLGPDALARRIETGSSLGGLLGGKKARYWEAYERMYAQIARETEDDFQSTFGKEFARAYAAQLRTLEDER</sequence>
<protein>
    <submittedName>
        <fullName evidence="3">FHA domain protein</fullName>
    </submittedName>
</protein>
<evidence type="ECO:0000313" key="4">
    <source>
        <dbReference type="Proteomes" id="UP000199377"/>
    </source>
</evidence>
<accession>A0A1I3CZV0</accession>
<feature type="compositionally biased region" description="Pro residues" evidence="1">
    <location>
        <begin position="147"/>
        <end position="161"/>
    </location>
</feature>
<dbReference type="Pfam" id="PF20232">
    <property type="entry name" value="T6SS_FHA_C"/>
    <property type="match status" value="1"/>
</dbReference>
<dbReference type="Pfam" id="PF00498">
    <property type="entry name" value="FHA"/>
    <property type="match status" value="1"/>
</dbReference>
<proteinExistence type="predicted"/>
<dbReference type="InterPro" id="IPR017735">
    <property type="entry name" value="T6SS_FHA"/>
</dbReference>
<keyword evidence="4" id="KW-1185">Reference proteome</keyword>
<feature type="compositionally biased region" description="Pro residues" evidence="1">
    <location>
        <begin position="226"/>
        <end position="250"/>
    </location>
</feature>
<dbReference type="STRING" id="1114924.SAMN05216258_102300"/>
<feature type="domain" description="FHA" evidence="2">
    <location>
        <begin position="27"/>
        <end position="77"/>
    </location>
</feature>
<name>A0A1I3CZV0_9RHOB</name>
<dbReference type="InterPro" id="IPR000253">
    <property type="entry name" value="FHA_dom"/>
</dbReference>
<dbReference type="Proteomes" id="UP000199377">
    <property type="component" value="Unassembled WGS sequence"/>
</dbReference>
<dbReference type="Gene3D" id="2.60.200.20">
    <property type="match status" value="1"/>
</dbReference>
<dbReference type="NCBIfam" id="TIGR03354">
    <property type="entry name" value="VI_FHA"/>
    <property type="match status" value="1"/>
</dbReference>
<feature type="region of interest" description="Disordered" evidence="1">
    <location>
        <begin position="113"/>
        <end position="189"/>
    </location>
</feature>
<dbReference type="PROSITE" id="PS50006">
    <property type="entry name" value="FHA_DOMAIN"/>
    <property type="match status" value="1"/>
</dbReference>
<dbReference type="EMBL" id="FOQH01000002">
    <property type="protein sequence ID" value="SFH79898.1"/>
    <property type="molecule type" value="Genomic_DNA"/>
</dbReference>
<feature type="region of interest" description="Disordered" evidence="1">
    <location>
        <begin position="209"/>
        <end position="257"/>
    </location>
</feature>
<dbReference type="PANTHER" id="PTHR23308">
    <property type="entry name" value="NUCLEAR INHIBITOR OF PROTEIN PHOSPHATASE-1"/>
    <property type="match status" value="1"/>
</dbReference>
<reference evidence="3 4" key="1">
    <citation type="submission" date="2016-10" db="EMBL/GenBank/DDBJ databases">
        <authorList>
            <person name="de Groot N.N."/>
        </authorList>
    </citation>
    <scope>NUCLEOTIDE SEQUENCE [LARGE SCALE GENOMIC DNA]</scope>
    <source>
        <strain evidence="3 4">CGMCC 1.11030</strain>
    </source>
</reference>
<dbReference type="InterPro" id="IPR050923">
    <property type="entry name" value="Cell_Proc_Reg/RNA_Proc"/>
</dbReference>
<dbReference type="RefSeq" id="WP_092858242.1">
    <property type="nucleotide sequence ID" value="NZ_FOQH01000002.1"/>
</dbReference>
<dbReference type="SMART" id="SM00240">
    <property type="entry name" value="FHA"/>
    <property type="match status" value="1"/>
</dbReference>
<gene>
    <name evidence="3" type="ORF">SAMN05216258_102300</name>
</gene>
<dbReference type="CDD" id="cd00060">
    <property type="entry name" value="FHA"/>
    <property type="match status" value="1"/>
</dbReference>
<dbReference type="AlphaFoldDB" id="A0A1I3CZV0"/>
<dbReference type="SUPFAM" id="SSF49879">
    <property type="entry name" value="SMAD/FHA domain"/>
    <property type="match status" value="1"/>
</dbReference>
<evidence type="ECO:0000313" key="3">
    <source>
        <dbReference type="EMBL" id="SFH79898.1"/>
    </source>
</evidence>
<evidence type="ECO:0000259" key="2">
    <source>
        <dbReference type="PROSITE" id="PS50006"/>
    </source>
</evidence>
<dbReference type="OrthoDB" id="273564at2"/>
<dbReference type="InterPro" id="IPR046883">
    <property type="entry name" value="T6SS_FHA_C"/>
</dbReference>
<dbReference type="InterPro" id="IPR008984">
    <property type="entry name" value="SMAD_FHA_dom_sf"/>
</dbReference>